<dbReference type="Proteomes" id="UP000712281">
    <property type="component" value="Unassembled WGS sequence"/>
</dbReference>
<comment type="caution">
    <text evidence="2">The sequence shown here is derived from an EMBL/GenBank/DDBJ whole genome shotgun (WGS) entry which is preliminary data.</text>
</comment>
<dbReference type="AlphaFoldDB" id="A0A8S9MSI9"/>
<organism evidence="2 3">
    <name type="scientific">Brassica cretica</name>
    <name type="common">Mustard</name>
    <dbReference type="NCBI Taxonomy" id="69181"/>
    <lineage>
        <taxon>Eukaryota</taxon>
        <taxon>Viridiplantae</taxon>
        <taxon>Streptophyta</taxon>
        <taxon>Embryophyta</taxon>
        <taxon>Tracheophyta</taxon>
        <taxon>Spermatophyta</taxon>
        <taxon>Magnoliopsida</taxon>
        <taxon>eudicotyledons</taxon>
        <taxon>Gunneridae</taxon>
        <taxon>Pentapetalae</taxon>
        <taxon>rosids</taxon>
        <taxon>malvids</taxon>
        <taxon>Brassicales</taxon>
        <taxon>Brassicaceae</taxon>
        <taxon>Brassiceae</taxon>
        <taxon>Brassica</taxon>
    </lineage>
</organism>
<sequence length="142" mass="15861">MGGCRSLLIYCSRSGARLLVEMAVQDLARGPGPKKTHCRTGRKQDPGKHIEACYIFLTENMAKRRSDDDYGDSCSLCFFPFNLHHSSCTQLIFFACDQRLALFFSFLSVSSYFTSSSSINDHKASSSSPLHSRAATTMCRRI</sequence>
<reference evidence="2" key="1">
    <citation type="submission" date="2019-12" db="EMBL/GenBank/DDBJ databases">
        <title>Genome sequencing and annotation of Brassica cretica.</title>
        <authorList>
            <person name="Studholme D.J."/>
            <person name="Sarris P.F."/>
        </authorList>
    </citation>
    <scope>NUCLEOTIDE SEQUENCE</scope>
    <source>
        <strain evidence="2">PFS-001/15</strain>
        <tissue evidence="2">Leaf</tissue>
    </source>
</reference>
<evidence type="ECO:0000256" key="1">
    <source>
        <dbReference type="SAM" id="MobiDB-lite"/>
    </source>
</evidence>
<accession>A0A8S9MSI9</accession>
<name>A0A8S9MSI9_BRACR</name>
<proteinExistence type="predicted"/>
<protein>
    <submittedName>
        <fullName evidence="2">Uncharacterized protein</fullName>
    </submittedName>
</protein>
<feature type="region of interest" description="Disordered" evidence="1">
    <location>
        <begin position="123"/>
        <end position="142"/>
    </location>
</feature>
<gene>
    <name evidence="2" type="ORF">F2Q68_00040886</name>
</gene>
<evidence type="ECO:0000313" key="2">
    <source>
        <dbReference type="EMBL" id="KAF2620023.1"/>
    </source>
</evidence>
<dbReference type="EMBL" id="QGKW02000007">
    <property type="protein sequence ID" value="KAF2620023.1"/>
    <property type="molecule type" value="Genomic_DNA"/>
</dbReference>
<evidence type="ECO:0000313" key="3">
    <source>
        <dbReference type="Proteomes" id="UP000712281"/>
    </source>
</evidence>